<keyword evidence="2" id="KW-1185">Reference proteome</keyword>
<evidence type="ECO:0000313" key="2">
    <source>
        <dbReference type="Proteomes" id="UP000410492"/>
    </source>
</evidence>
<name>A0A653CA98_CALMS</name>
<dbReference type="EMBL" id="CAACVG010007328">
    <property type="protein sequence ID" value="VEN44862.1"/>
    <property type="molecule type" value="Genomic_DNA"/>
</dbReference>
<dbReference type="Proteomes" id="UP000410492">
    <property type="component" value="Unassembled WGS sequence"/>
</dbReference>
<sequence>MSLLKTIETIAKLPSVKFCIPATNQQQQLRIVQNNASKAVLGGKQIKEGSSLAHQLVQRAQVRPQIRHYHAMTGSLVSYLPTSQGYILPVRSTAPSFMSKDSKGKKGTCTPCQKGGNPCKVKDCKLKKPKNPKAHRCDPDEPEDICKKDSPCQWYPGKRPC</sequence>
<gene>
    <name evidence="1" type="ORF">CALMAC_LOCUS7515</name>
</gene>
<dbReference type="OrthoDB" id="6738039at2759"/>
<dbReference type="AlphaFoldDB" id="A0A653CA98"/>
<reference evidence="1 2" key="1">
    <citation type="submission" date="2019-01" db="EMBL/GenBank/DDBJ databases">
        <authorList>
            <person name="Sayadi A."/>
        </authorList>
    </citation>
    <scope>NUCLEOTIDE SEQUENCE [LARGE SCALE GENOMIC DNA]</scope>
</reference>
<proteinExistence type="predicted"/>
<evidence type="ECO:0000313" key="1">
    <source>
        <dbReference type="EMBL" id="VEN44862.1"/>
    </source>
</evidence>
<protein>
    <submittedName>
        <fullName evidence="1">Uncharacterized protein</fullName>
    </submittedName>
</protein>
<accession>A0A653CA98</accession>
<organism evidence="1 2">
    <name type="scientific">Callosobruchus maculatus</name>
    <name type="common">Southern cowpea weevil</name>
    <name type="synonym">Pulse bruchid</name>
    <dbReference type="NCBI Taxonomy" id="64391"/>
    <lineage>
        <taxon>Eukaryota</taxon>
        <taxon>Metazoa</taxon>
        <taxon>Ecdysozoa</taxon>
        <taxon>Arthropoda</taxon>
        <taxon>Hexapoda</taxon>
        <taxon>Insecta</taxon>
        <taxon>Pterygota</taxon>
        <taxon>Neoptera</taxon>
        <taxon>Endopterygota</taxon>
        <taxon>Coleoptera</taxon>
        <taxon>Polyphaga</taxon>
        <taxon>Cucujiformia</taxon>
        <taxon>Chrysomeloidea</taxon>
        <taxon>Chrysomelidae</taxon>
        <taxon>Bruchinae</taxon>
        <taxon>Bruchini</taxon>
        <taxon>Callosobruchus</taxon>
    </lineage>
</organism>